<gene>
    <name evidence="2" type="ORF">MEUPH1_LOCUS7445</name>
</gene>
<dbReference type="Proteomes" id="UP001160148">
    <property type="component" value="Unassembled WGS sequence"/>
</dbReference>
<feature type="chain" id="PRO_5043348065" evidence="1">
    <location>
        <begin position="22"/>
        <end position="134"/>
    </location>
</feature>
<sequence length="134" mass="14423">MISTRIFISAIVLSVVQYITCLDKSGTTVGATKPNKDAYIGINKSESPSYITSLDKTGTTVGASTSTKPDKDAYIGINKSESPSEEEAMMTEEIPEKKSMTSRFCNLITKPVSIFWGPIQGALSSSLKTAVKLF</sequence>
<feature type="signal peptide" evidence="1">
    <location>
        <begin position="1"/>
        <end position="21"/>
    </location>
</feature>
<keyword evidence="1" id="KW-0732">Signal</keyword>
<name>A0AAV0W5I6_9HEMI</name>
<accession>A0AAV0W5I6</accession>
<evidence type="ECO:0000313" key="2">
    <source>
        <dbReference type="EMBL" id="CAI6351059.1"/>
    </source>
</evidence>
<proteinExistence type="predicted"/>
<comment type="caution">
    <text evidence="2">The sequence shown here is derived from an EMBL/GenBank/DDBJ whole genome shotgun (WGS) entry which is preliminary data.</text>
</comment>
<reference evidence="2 3" key="1">
    <citation type="submission" date="2023-01" db="EMBL/GenBank/DDBJ databases">
        <authorList>
            <person name="Whitehead M."/>
        </authorList>
    </citation>
    <scope>NUCLEOTIDE SEQUENCE [LARGE SCALE GENOMIC DNA]</scope>
</reference>
<keyword evidence="3" id="KW-1185">Reference proteome</keyword>
<organism evidence="2 3">
    <name type="scientific">Macrosiphum euphorbiae</name>
    <name type="common">potato aphid</name>
    <dbReference type="NCBI Taxonomy" id="13131"/>
    <lineage>
        <taxon>Eukaryota</taxon>
        <taxon>Metazoa</taxon>
        <taxon>Ecdysozoa</taxon>
        <taxon>Arthropoda</taxon>
        <taxon>Hexapoda</taxon>
        <taxon>Insecta</taxon>
        <taxon>Pterygota</taxon>
        <taxon>Neoptera</taxon>
        <taxon>Paraneoptera</taxon>
        <taxon>Hemiptera</taxon>
        <taxon>Sternorrhyncha</taxon>
        <taxon>Aphidomorpha</taxon>
        <taxon>Aphidoidea</taxon>
        <taxon>Aphididae</taxon>
        <taxon>Macrosiphini</taxon>
        <taxon>Macrosiphum</taxon>
    </lineage>
</organism>
<evidence type="ECO:0000313" key="3">
    <source>
        <dbReference type="Proteomes" id="UP001160148"/>
    </source>
</evidence>
<dbReference type="AlphaFoldDB" id="A0AAV0W5I6"/>
<dbReference type="EMBL" id="CARXXK010000001">
    <property type="protein sequence ID" value="CAI6351059.1"/>
    <property type="molecule type" value="Genomic_DNA"/>
</dbReference>
<evidence type="ECO:0000256" key="1">
    <source>
        <dbReference type="SAM" id="SignalP"/>
    </source>
</evidence>
<protein>
    <submittedName>
        <fullName evidence="2">Uncharacterized protein</fullName>
    </submittedName>
</protein>